<dbReference type="SUPFAM" id="SSF47413">
    <property type="entry name" value="lambda repressor-like DNA-binding domains"/>
    <property type="match status" value="1"/>
</dbReference>
<evidence type="ECO:0000256" key="2">
    <source>
        <dbReference type="ARBA" id="ARBA00023015"/>
    </source>
</evidence>
<dbReference type="Proteomes" id="UP000006183">
    <property type="component" value="Segment"/>
</dbReference>
<dbReference type="GO" id="GO:0003677">
    <property type="term" value="F:DNA binding"/>
    <property type="evidence" value="ECO:0007669"/>
    <property type="project" value="UniProtKB-KW"/>
</dbReference>
<keyword evidence="2" id="KW-0805">Transcription regulation</keyword>
<keyword evidence="3" id="KW-0238">DNA-binding</keyword>
<gene>
    <name evidence="7" type="ORF">PaMx73_2</name>
</gene>
<evidence type="ECO:0000256" key="4">
    <source>
        <dbReference type="ARBA" id="ARBA00023163"/>
    </source>
</evidence>
<evidence type="ECO:0000256" key="3">
    <source>
        <dbReference type="ARBA" id="ARBA00023125"/>
    </source>
</evidence>
<name>A0A076FR39_9CAUD</name>
<evidence type="ECO:0000256" key="5">
    <source>
        <dbReference type="SAM" id="MobiDB-lite"/>
    </source>
</evidence>
<dbReference type="Pfam" id="PF13693">
    <property type="entry name" value="HTH_35"/>
    <property type="match status" value="1"/>
</dbReference>
<evidence type="ECO:0000313" key="7">
    <source>
        <dbReference type="EMBL" id="AII21900.1"/>
    </source>
</evidence>
<feature type="region of interest" description="Disordered" evidence="5">
    <location>
        <begin position="95"/>
        <end position="118"/>
    </location>
</feature>
<dbReference type="InterPro" id="IPR038722">
    <property type="entry name" value="Ner_HTH_dom"/>
</dbReference>
<feature type="domain" description="Ner winged helix-turn-helix DNA-binding" evidence="6">
    <location>
        <begin position="17"/>
        <end position="83"/>
    </location>
</feature>
<evidence type="ECO:0000256" key="1">
    <source>
        <dbReference type="ARBA" id="ARBA00006157"/>
    </source>
</evidence>
<dbReference type="InterPro" id="IPR010982">
    <property type="entry name" value="Lambda_DNA-bd_dom_sf"/>
</dbReference>
<feature type="compositionally biased region" description="Basic and acidic residues" evidence="5">
    <location>
        <begin position="98"/>
        <end position="118"/>
    </location>
</feature>
<keyword evidence="4" id="KW-0804">Transcription</keyword>
<dbReference type="EMBL" id="JQ067085">
    <property type="protein sequence ID" value="AII21900.1"/>
    <property type="molecule type" value="Genomic_DNA"/>
</dbReference>
<accession>A0A076FR39</accession>
<proteinExistence type="inferred from homology"/>
<evidence type="ECO:0000313" key="8">
    <source>
        <dbReference type="Proteomes" id="UP000006183"/>
    </source>
</evidence>
<protein>
    <submittedName>
        <fullName evidence="7">Ner-like protein</fullName>
    </submittedName>
</protein>
<reference evidence="7 8" key="1">
    <citation type="journal article" date="2012" name="Appl. Environ. Microbiol.">
        <title>High Diversity and Novel Species of Pseudomonas aeruginosa Bacteriophages.</title>
        <authorList>
            <person name="Sepulveda-Robles O."/>
            <person name="Kameyama L."/>
            <person name="Guarneros G."/>
        </authorList>
    </citation>
    <scope>NUCLEOTIDE SEQUENCE [LARGE SCALE GENOMIC DNA]</scope>
</reference>
<evidence type="ECO:0000259" key="6">
    <source>
        <dbReference type="Pfam" id="PF13693"/>
    </source>
</evidence>
<comment type="similarity">
    <text evidence="1">Belongs to the ner transcriptional regulatory family.</text>
</comment>
<dbReference type="Gene3D" id="1.10.260.40">
    <property type="entry name" value="lambda repressor-like DNA-binding domains"/>
    <property type="match status" value="1"/>
</dbReference>
<sequence>MNRTEIPRENNARWEWIKYQLRTRGSSLAEVARSLNVSSPAVKNAKLTPYPRVERAIAAVLNLSPLVLWPERWLDEENPKRQRPNRSETLQAYVRHMPGAEENTRYADQAQRKADAGA</sequence>
<organism evidence="7 8">
    <name type="scientific">Pseudomonas phage PaMx73</name>
    <dbReference type="NCBI Taxonomy" id="1175655"/>
    <lineage>
        <taxon>Viruses</taxon>
        <taxon>Duplodnaviria</taxon>
        <taxon>Heunggongvirae</taxon>
        <taxon>Uroviricota</taxon>
        <taxon>Caudoviricetes</taxon>
        <taxon>Casadabanvirus</taxon>
        <taxon>Casadabanvirus JBD26</taxon>
        <taxon>Casadabanvirus D3112</taxon>
    </lineage>
</organism>